<proteinExistence type="predicted"/>
<dbReference type="Proteomes" id="UP001084650">
    <property type="component" value="Unassembled WGS sequence"/>
</dbReference>
<protein>
    <submittedName>
        <fullName evidence="3">Uncharacterized protein</fullName>
    </submittedName>
</protein>
<name>A0ABT4HFJ1_MYCIR</name>
<accession>A0ABT4HFJ1</accession>
<feature type="transmembrane region" description="Helical" evidence="2">
    <location>
        <begin position="34"/>
        <end position="54"/>
    </location>
</feature>
<keyword evidence="2" id="KW-1133">Transmembrane helix</keyword>
<keyword evidence="2" id="KW-0472">Membrane</keyword>
<keyword evidence="4" id="KW-1185">Reference proteome</keyword>
<keyword evidence="2" id="KW-0812">Transmembrane</keyword>
<evidence type="ECO:0000256" key="2">
    <source>
        <dbReference type="SAM" id="Phobius"/>
    </source>
</evidence>
<comment type="caution">
    <text evidence="3">The sequence shown here is derived from an EMBL/GenBank/DDBJ whole genome shotgun (WGS) entry which is preliminary data.</text>
</comment>
<dbReference type="EMBL" id="JAPQYE010000005">
    <property type="protein sequence ID" value="MCZ0728940.1"/>
    <property type="molecule type" value="Genomic_DNA"/>
</dbReference>
<feature type="compositionally biased region" description="Pro residues" evidence="1">
    <location>
        <begin position="1"/>
        <end position="26"/>
    </location>
</feature>
<evidence type="ECO:0000313" key="4">
    <source>
        <dbReference type="Proteomes" id="UP001084650"/>
    </source>
</evidence>
<gene>
    <name evidence="3" type="ORF">OY187_12865</name>
</gene>
<evidence type="ECO:0000256" key="1">
    <source>
        <dbReference type="SAM" id="MobiDB-lite"/>
    </source>
</evidence>
<sequence>MTQPPVPPAAGPPWPNNPAPMPPTRPPRPKRTPWIILGAALVVVIALVVGIVLWKSGSSGNAGDSSNTAGGGGDRTVGLLREEDPVCEDWLKYADELAAETAQWAEIDETIPAAKWSKEEREIYSTASKAFLAAADRFEYILPQAAHTALQELIAQTIVYWRAYVDALPNYETQDGKYAGVASNFGAAVSFMCTAAPIVALRVADVDVSPEAKASEPAELKPIMTVEDAACREFLALVDRQNAVLSGWEATDPNVPAAKWTLEQRQLNMAAADVMAGDADEARRIADSAQNLVLADLLRTYAAYVDAYVGVVPTYEADDNQIWRVATYLGGGIRSACGAQL</sequence>
<feature type="region of interest" description="Disordered" evidence="1">
    <location>
        <begin position="1"/>
        <end position="27"/>
    </location>
</feature>
<reference evidence="3" key="1">
    <citation type="submission" date="2022-12" db="EMBL/GenBank/DDBJ databases">
        <title>Whole genome sequence of Mycolicibacterium iranicum strain SBH312.</title>
        <authorList>
            <person name="Jani J."/>
            <person name="Arifin Mustapha Z."/>
            <person name="Ahmed K."/>
            <person name="Kai Ling C."/>
        </authorList>
    </citation>
    <scope>NUCLEOTIDE SEQUENCE</scope>
    <source>
        <strain evidence="3">SBH312</strain>
    </source>
</reference>
<organism evidence="3 4">
    <name type="scientific">Mycolicibacterium iranicum</name>
    <name type="common">Mycobacterium iranicum</name>
    <dbReference type="NCBI Taxonomy" id="912594"/>
    <lineage>
        <taxon>Bacteria</taxon>
        <taxon>Bacillati</taxon>
        <taxon>Actinomycetota</taxon>
        <taxon>Actinomycetes</taxon>
        <taxon>Mycobacteriales</taxon>
        <taxon>Mycobacteriaceae</taxon>
        <taxon>Mycolicibacterium</taxon>
    </lineage>
</organism>
<evidence type="ECO:0000313" key="3">
    <source>
        <dbReference type="EMBL" id="MCZ0728940.1"/>
    </source>
</evidence>